<dbReference type="SMART" id="SM00112">
    <property type="entry name" value="CA"/>
    <property type="match status" value="4"/>
</dbReference>
<evidence type="ECO:0000256" key="17">
    <source>
        <dbReference type="SAM" id="Phobius"/>
    </source>
</evidence>
<dbReference type="FunFam" id="2.60.40.60:FF:000019">
    <property type="entry name" value="Cadherin 2"/>
    <property type="match status" value="1"/>
</dbReference>
<dbReference type="Pfam" id="PF00028">
    <property type="entry name" value="Cadherin"/>
    <property type="match status" value="3"/>
</dbReference>
<evidence type="ECO:0000256" key="16">
    <source>
        <dbReference type="RuleBase" id="RU004357"/>
    </source>
</evidence>
<feature type="domain" description="Cadherin" evidence="18">
    <location>
        <begin position="51"/>
        <end position="162"/>
    </location>
</feature>
<comment type="caution">
    <text evidence="19">The sequence shown here is derived from an EMBL/GenBank/DDBJ whole genome shotgun (WGS) entry which is preliminary data.</text>
</comment>
<dbReference type="InterPro" id="IPR020894">
    <property type="entry name" value="Cadherin_CS"/>
</dbReference>
<keyword evidence="9 14" id="KW-0106">Calcium</keyword>
<keyword evidence="3" id="KW-1003">Cell membrane</keyword>
<reference evidence="19 20" key="1">
    <citation type="submission" date="2019-03" db="EMBL/GenBank/DDBJ databases">
        <title>First draft genome of Liparis tanakae, snailfish: a comprehensive survey of snailfish specific genes.</title>
        <authorList>
            <person name="Kim W."/>
            <person name="Song I."/>
            <person name="Jeong J.-H."/>
            <person name="Kim D."/>
            <person name="Kim S."/>
            <person name="Ryu S."/>
            <person name="Song J.Y."/>
            <person name="Lee S.K."/>
        </authorList>
    </citation>
    <scope>NUCLEOTIDE SEQUENCE [LARGE SCALE GENOMIC DNA]</scope>
    <source>
        <tissue evidence="19">Muscle</tissue>
    </source>
</reference>
<dbReference type="GO" id="GO:0060027">
    <property type="term" value="P:convergent extension involved in gastrulation"/>
    <property type="evidence" value="ECO:0007669"/>
    <property type="project" value="UniProtKB-ARBA"/>
</dbReference>
<dbReference type="Pfam" id="PF01049">
    <property type="entry name" value="CADH_Y-type_LIR"/>
    <property type="match status" value="1"/>
</dbReference>
<evidence type="ECO:0000256" key="13">
    <source>
        <dbReference type="ARBA" id="ARBA00023180"/>
    </source>
</evidence>
<dbReference type="GO" id="GO:0016477">
    <property type="term" value="P:cell migration"/>
    <property type="evidence" value="ECO:0007669"/>
    <property type="project" value="TreeGrafter"/>
</dbReference>
<dbReference type="GO" id="GO:0034332">
    <property type="term" value="P:adherens junction organization"/>
    <property type="evidence" value="ECO:0007669"/>
    <property type="project" value="TreeGrafter"/>
</dbReference>
<gene>
    <name evidence="19" type="primary">Cdh26</name>
    <name evidence="19" type="ORF">EYF80_046692</name>
</gene>
<evidence type="ECO:0000313" key="19">
    <source>
        <dbReference type="EMBL" id="TNN43108.1"/>
    </source>
</evidence>
<organism evidence="19 20">
    <name type="scientific">Liparis tanakae</name>
    <name type="common">Tanaka's snailfish</name>
    <dbReference type="NCBI Taxonomy" id="230148"/>
    <lineage>
        <taxon>Eukaryota</taxon>
        <taxon>Metazoa</taxon>
        <taxon>Chordata</taxon>
        <taxon>Craniata</taxon>
        <taxon>Vertebrata</taxon>
        <taxon>Euteleostomi</taxon>
        <taxon>Actinopterygii</taxon>
        <taxon>Neopterygii</taxon>
        <taxon>Teleostei</taxon>
        <taxon>Neoteleostei</taxon>
        <taxon>Acanthomorphata</taxon>
        <taxon>Eupercaria</taxon>
        <taxon>Perciformes</taxon>
        <taxon>Cottioidei</taxon>
        <taxon>Cottales</taxon>
        <taxon>Liparidae</taxon>
        <taxon>Liparis</taxon>
    </lineage>
</organism>
<dbReference type="OrthoDB" id="9045962at2759"/>
<name>A0A4Z2FPM9_9TELE</name>
<evidence type="ECO:0000256" key="5">
    <source>
        <dbReference type="ARBA" id="ARBA00022692"/>
    </source>
</evidence>
<keyword evidence="4" id="KW-0963">Cytoplasm</keyword>
<protein>
    <submittedName>
        <fullName evidence="19">Cadherin-like protein 26</fullName>
    </submittedName>
</protein>
<evidence type="ECO:0000313" key="20">
    <source>
        <dbReference type="Proteomes" id="UP000314294"/>
    </source>
</evidence>
<dbReference type="EMBL" id="SRLO01000989">
    <property type="protein sequence ID" value="TNN43108.1"/>
    <property type="molecule type" value="Genomic_DNA"/>
</dbReference>
<dbReference type="FunFam" id="2.60.40.60:FF:000011">
    <property type="entry name" value="Cadherin 1"/>
    <property type="match status" value="1"/>
</dbReference>
<comment type="function">
    <text evidence="16">Cadherins are calcium-dependent cell adhesion proteins.</text>
</comment>
<comment type="subcellular location">
    <subcellularLocation>
        <location evidence="1 15">Cell membrane</location>
        <topology evidence="1 15">Single-pass type I membrane protein</topology>
    </subcellularLocation>
    <subcellularLocation>
        <location evidence="2">Cytoplasm</location>
    </subcellularLocation>
</comment>
<proteinExistence type="predicted"/>
<evidence type="ECO:0000256" key="7">
    <source>
        <dbReference type="ARBA" id="ARBA00022729"/>
    </source>
</evidence>
<keyword evidence="13" id="KW-0325">Glycoprotein</keyword>
<dbReference type="PANTHER" id="PTHR24027">
    <property type="entry name" value="CADHERIN-23"/>
    <property type="match status" value="1"/>
</dbReference>
<evidence type="ECO:0000256" key="4">
    <source>
        <dbReference type="ARBA" id="ARBA00022490"/>
    </source>
</evidence>
<evidence type="ECO:0000256" key="2">
    <source>
        <dbReference type="ARBA" id="ARBA00004496"/>
    </source>
</evidence>
<keyword evidence="6" id="KW-0479">Metal-binding</keyword>
<dbReference type="GO" id="GO:0045296">
    <property type="term" value="F:cadherin binding"/>
    <property type="evidence" value="ECO:0007669"/>
    <property type="project" value="TreeGrafter"/>
</dbReference>
<dbReference type="PRINTS" id="PR00205">
    <property type="entry name" value="CADHERIN"/>
</dbReference>
<evidence type="ECO:0000256" key="6">
    <source>
        <dbReference type="ARBA" id="ARBA00022723"/>
    </source>
</evidence>
<feature type="domain" description="Cadherin" evidence="18">
    <location>
        <begin position="162"/>
        <end position="272"/>
    </location>
</feature>
<dbReference type="InterPro" id="IPR015919">
    <property type="entry name" value="Cadherin-like_sf"/>
</dbReference>
<evidence type="ECO:0000259" key="18">
    <source>
        <dbReference type="PROSITE" id="PS50268"/>
    </source>
</evidence>
<evidence type="ECO:0000256" key="11">
    <source>
        <dbReference type="ARBA" id="ARBA00022989"/>
    </source>
</evidence>
<dbReference type="AlphaFoldDB" id="A0A4Z2FPM9"/>
<dbReference type="InterPro" id="IPR039808">
    <property type="entry name" value="Cadherin"/>
</dbReference>
<dbReference type="Proteomes" id="UP000314294">
    <property type="component" value="Unassembled WGS sequence"/>
</dbReference>
<keyword evidence="5 15" id="KW-0812">Transmembrane</keyword>
<dbReference type="GO" id="GO:0005509">
    <property type="term" value="F:calcium ion binding"/>
    <property type="evidence" value="ECO:0007669"/>
    <property type="project" value="UniProtKB-UniRule"/>
</dbReference>
<evidence type="ECO:0000256" key="15">
    <source>
        <dbReference type="RuleBase" id="RU003318"/>
    </source>
</evidence>
<keyword evidence="7" id="KW-0732">Signal</keyword>
<dbReference type="PROSITE" id="PS00232">
    <property type="entry name" value="CADHERIN_1"/>
    <property type="match status" value="1"/>
</dbReference>
<dbReference type="CDD" id="cd11304">
    <property type="entry name" value="Cadherin_repeat"/>
    <property type="match status" value="4"/>
</dbReference>
<dbReference type="GO" id="GO:0005737">
    <property type="term" value="C:cytoplasm"/>
    <property type="evidence" value="ECO:0007669"/>
    <property type="project" value="UniProtKB-SubCell"/>
</dbReference>
<evidence type="ECO:0000256" key="8">
    <source>
        <dbReference type="ARBA" id="ARBA00022737"/>
    </source>
</evidence>
<dbReference type="SUPFAM" id="SSF49313">
    <property type="entry name" value="Cadherin-like"/>
    <property type="match status" value="5"/>
</dbReference>
<sequence>MDCAVRRLRRPRRPATDLTTWQVALTSLAESRHDNHLERAKRELLVRTKRRWVLSTIEIMEENKGPYPLEISTMHNDKQANVGDVGHLYRISGMGVDVAPKGVFSIDELSGVLTAHKSVDREAYDLFHIHFDILNKETGLEMDRQLSFNIEVKDINDNAPFFDPGLTADVPENTPEGTALLQLSVTDRDKRNTNNSLITVSIVSQDPPEPKIYVKKMNNIMAQLNFKGCFDYDKVKKYTVNLKARDHGTPVLSSTAVVTINILDRNNHMPTFRAKEYHTEVFESVTKENLLRIAVDDKDTPNTPGWRAEYYFLEGNEGRNYKIETDPVTNEGILSVIKEKDFEQSMRHKLLVAVKNVEAVFFCSGIPPAPDIATITIDVINVNDPPAYEKTSYKVFRVEEEDPGKELLTPKVIDADSNVSEIRHELVEDPAGWMSMDAKTGTITTIKKMDRDSSFVDEKSVYKIVIRATDDGKPPAQCTATVLIHLRDINDNSPRLVNNSMVLCGNKENKVMVRATDKDADPFTGPFTFLLGSDDKELAERWKIQPSFGLEGGLISQMPLPFGNYSVPLRIQDQQNVAGLDTVEVMVCDCGDGDDCIPKEPASTGLGPAGIGLIFLGLLLFLLLILLLKCQCRGKDFQKILTGQDEGNQTLIRYNQEGGGSPCMMNSNMNLQASQRQRDTMRSQGGQSMYWNSNRMNTYQGGSSSRDNRSVGLLSDQYISDHIDRRMDEVDGNLDSLPTYQPHQYAYEGEGSRCQSLDQLSLSNMGDDLMFLNDLGPKFKTLAGVSHQKINGGKNTEF</sequence>
<dbReference type="Gene3D" id="2.60.40.60">
    <property type="entry name" value="Cadherins"/>
    <property type="match status" value="5"/>
</dbReference>
<dbReference type="GO" id="GO:0016339">
    <property type="term" value="P:calcium-dependent cell-cell adhesion via plasma membrane cell adhesion molecules"/>
    <property type="evidence" value="ECO:0007669"/>
    <property type="project" value="TreeGrafter"/>
</dbReference>
<dbReference type="GO" id="GO:0007156">
    <property type="term" value="P:homophilic cell adhesion via plasma membrane adhesion molecules"/>
    <property type="evidence" value="ECO:0007669"/>
    <property type="project" value="InterPro"/>
</dbReference>
<dbReference type="PROSITE" id="PS50268">
    <property type="entry name" value="CADHERIN_2"/>
    <property type="match status" value="5"/>
</dbReference>
<evidence type="ECO:0000256" key="12">
    <source>
        <dbReference type="ARBA" id="ARBA00023136"/>
    </source>
</evidence>
<dbReference type="GO" id="GO:0055113">
    <property type="term" value="P:epiboly involved in gastrulation with mouth forming second"/>
    <property type="evidence" value="ECO:0007669"/>
    <property type="project" value="UniProtKB-ARBA"/>
</dbReference>
<dbReference type="GO" id="GO:0016342">
    <property type="term" value="C:catenin complex"/>
    <property type="evidence" value="ECO:0007669"/>
    <property type="project" value="TreeGrafter"/>
</dbReference>
<dbReference type="PANTHER" id="PTHR24027:SF78">
    <property type="entry name" value="CADHERIN-LIKE PROTEIN 26"/>
    <property type="match status" value="1"/>
</dbReference>
<feature type="domain" description="Cadherin" evidence="18">
    <location>
        <begin position="513"/>
        <end position="603"/>
    </location>
</feature>
<keyword evidence="20" id="KW-1185">Reference proteome</keyword>
<dbReference type="GO" id="GO:0000902">
    <property type="term" value="P:cell morphogenesis"/>
    <property type="evidence" value="ECO:0007669"/>
    <property type="project" value="TreeGrafter"/>
</dbReference>
<keyword evidence="11 17" id="KW-1133">Transmembrane helix</keyword>
<feature type="domain" description="Cadherin" evidence="18">
    <location>
        <begin position="389"/>
        <end position="496"/>
    </location>
</feature>
<feature type="domain" description="Cadherin" evidence="18">
    <location>
        <begin position="273"/>
        <end position="388"/>
    </location>
</feature>
<dbReference type="GO" id="GO:0007043">
    <property type="term" value="P:cell-cell junction assembly"/>
    <property type="evidence" value="ECO:0007669"/>
    <property type="project" value="TreeGrafter"/>
</dbReference>
<dbReference type="GO" id="GO:0005912">
    <property type="term" value="C:adherens junction"/>
    <property type="evidence" value="ECO:0007669"/>
    <property type="project" value="TreeGrafter"/>
</dbReference>
<evidence type="ECO:0000256" key="9">
    <source>
        <dbReference type="ARBA" id="ARBA00022837"/>
    </source>
</evidence>
<dbReference type="GO" id="GO:0044331">
    <property type="term" value="P:cell-cell adhesion mediated by cadherin"/>
    <property type="evidence" value="ECO:0007669"/>
    <property type="project" value="TreeGrafter"/>
</dbReference>
<dbReference type="InterPro" id="IPR000233">
    <property type="entry name" value="Cadherin_Y-type_LIR"/>
</dbReference>
<dbReference type="GO" id="GO:0008013">
    <property type="term" value="F:beta-catenin binding"/>
    <property type="evidence" value="ECO:0007669"/>
    <property type="project" value="TreeGrafter"/>
</dbReference>
<feature type="transmembrane region" description="Helical" evidence="17">
    <location>
        <begin position="606"/>
        <end position="628"/>
    </location>
</feature>
<dbReference type="Gene3D" id="4.10.900.10">
    <property type="entry name" value="TCF3-CBD (Catenin binding domain)"/>
    <property type="match status" value="1"/>
</dbReference>
<evidence type="ECO:0000256" key="14">
    <source>
        <dbReference type="PROSITE-ProRule" id="PRU00043"/>
    </source>
</evidence>
<dbReference type="FunFam" id="2.60.40.60:FF:000031">
    <property type="entry name" value="Cadherin 3"/>
    <property type="match status" value="1"/>
</dbReference>
<evidence type="ECO:0000256" key="3">
    <source>
        <dbReference type="ARBA" id="ARBA00022475"/>
    </source>
</evidence>
<accession>A0A4Z2FPM9</accession>
<dbReference type="InterPro" id="IPR027397">
    <property type="entry name" value="Catenin-bd_sf"/>
</dbReference>
<dbReference type="InterPro" id="IPR002126">
    <property type="entry name" value="Cadherin-like_dom"/>
</dbReference>
<evidence type="ECO:0000256" key="1">
    <source>
        <dbReference type="ARBA" id="ARBA00004251"/>
    </source>
</evidence>
<keyword evidence="10 15" id="KW-0130">Cell adhesion</keyword>
<keyword evidence="8" id="KW-0677">Repeat</keyword>
<evidence type="ECO:0000256" key="10">
    <source>
        <dbReference type="ARBA" id="ARBA00022889"/>
    </source>
</evidence>
<dbReference type="FunFam" id="2.60.40.60:FF:000095">
    <property type="entry name" value="Cadherin 13"/>
    <property type="match status" value="1"/>
</dbReference>
<keyword evidence="12 17" id="KW-0472">Membrane</keyword>